<dbReference type="Proteomes" id="UP001603857">
    <property type="component" value="Unassembled WGS sequence"/>
</dbReference>
<evidence type="ECO:0000313" key="2">
    <source>
        <dbReference type="EMBL" id="KAL2326927.1"/>
    </source>
</evidence>
<organism evidence="2 3">
    <name type="scientific">Flemingia macrophylla</name>
    <dbReference type="NCBI Taxonomy" id="520843"/>
    <lineage>
        <taxon>Eukaryota</taxon>
        <taxon>Viridiplantae</taxon>
        <taxon>Streptophyta</taxon>
        <taxon>Embryophyta</taxon>
        <taxon>Tracheophyta</taxon>
        <taxon>Spermatophyta</taxon>
        <taxon>Magnoliopsida</taxon>
        <taxon>eudicotyledons</taxon>
        <taxon>Gunneridae</taxon>
        <taxon>Pentapetalae</taxon>
        <taxon>rosids</taxon>
        <taxon>fabids</taxon>
        <taxon>Fabales</taxon>
        <taxon>Fabaceae</taxon>
        <taxon>Papilionoideae</taxon>
        <taxon>50 kb inversion clade</taxon>
        <taxon>NPAAA clade</taxon>
        <taxon>indigoferoid/millettioid clade</taxon>
        <taxon>Phaseoleae</taxon>
        <taxon>Flemingia</taxon>
    </lineage>
</organism>
<dbReference type="AlphaFoldDB" id="A0ABD1LTV3"/>
<gene>
    <name evidence="2" type="ORF">Fmac_020354</name>
</gene>
<dbReference type="PANTHER" id="PTHR33450">
    <property type="entry name" value="EMB|CAB67623.1-RELATED"/>
    <property type="match status" value="1"/>
</dbReference>
<protein>
    <submittedName>
        <fullName evidence="2">Uncharacterized protein</fullName>
    </submittedName>
</protein>
<dbReference type="PANTHER" id="PTHR33450:SF4">
    <property type="entry name" value="OS04G0665666 PROTEIN"/>
    <property type="match status" value="1"/>
</dbReference>
<comment type="caution">
    <text evidence="2">The sequence shown here is derived from an EMBL/GenBank/DDBJ whole genome shotgun (WGS) entry which is preliminary data.</text>
</comment>
<dbReference type="InterPro" id="IPR008480">
    <property type="entry name" value="DUF761_pln"/>
</dbReference>
<dbReference type="Pfam" id="PF05553">
    <property type="entry name" value="DUF761"/>
    <property type="match status" value="1"/>
</dbReference>
<sequence length="204" mass="23703">MSTPSSSSHLTKPSPPPQQKQQQPPSSALSSMKLKNLIHTLIISHVCRIIRALSKVKRAIVDQVLKGNQSNILLFPHHRKQKMIRKKIIFGSFRLHYNWCSSKSSHVIPVPSRVFDGFPKATHNTSITTHYSDEDCRHHDDEQLAGYLQWLEEKVDDDDDDDDYDEINRIDMLAEMFIADSHEKFRLEKQESDRRFHEMLARGM</sequence>
<evidence type="ECO:0000313" key="3">
    <source>
        <dbReference type="Proteomes" id="UP001603857"/>
    </source>
</evidence>
<keyword evidence="3" id="KW-1185">Reference proteome</keyword>
<accession>A0ABD1LTV3</accession>
<feature type="compositionally biased region" description="Polar residues" evidence="1">
    <location>
        <begin position="1"/>
        <end position="11"/>
    </location>
</feature>
<proteinExistence type="predicted"/>
<dbReference type="EMBL" id="JBGMDY010000007">
    <property type="protein sequence ID" value="KAL2326927.1"/>
    <property type="molecule type" value="Genomic_DNA"/>
</dbReference>
<reference evidence="2 3" key="1">
    <citation type="submission" date="2024-08" db="EMBL/GenBank/DDBJ databases">
        <title>Insights into the chromosomal genome structure of Flemingia macrophylla.</title>
        <authorList>
            <person name="Ding Y."/>
            <person name="Zhao Y."/>
            <person name="Bi W."/>
            <person name="Wu M."/>
            <person name="Zhao G."/>
            <person name="Gong Y."/>
            <person name="Li W."/>
            <person name="Zhang P."/>
        </authorList>
    </citation>
    <scope>NUCLEOTIDE SEQUENCE [LARGE SCALE GENOMIC DNA]</scope>
    <source>
        <strain evidence="2">DYQJB</strain>
        <tissue evidence="2">Leaf</tissue>
    </source>
</reference>
<evidence type="ECO:0000256" key="1">
    <source>
        <dbReference type="SAM" id="MobiDB-lite"/>
    </source>
</evidence>
<feature type="region of interest" description="Disordered" evidence="1">
    <location>
        <begin position="1"/>
        <end position="29"/>
    </location>
</feature>
<name>A0ABD1LTV3_9FABA</name>